<reference evidence="1 2" key="1">
    <citation type="submission" date="2015-12" db="EMBL/GenBank/DDBJ databases">
        <title>Diversity of Burkholderia near neighbor genomes.</title>
        <authorList>
            <person name="Sahl J."/>
            <person name="Wagner D."/>
            <person name="Keim P."/>
        </authorList>
    </citation>
    <scope>NUCLEOTIDE SEQUENCE [LARGE SCALE GENOMIC DNA]</scope>
    <source>
        <strain evidence="1 2">BDU8</strain>
    </source>
</reference>
<dbReference type="RefSeq" id="WP_066493919.1">
    <property type="nucleotide sequence ID" value="NZ_CP013389.1"/>
</dbReference>
<name>A0A1B4G2B2_9BURK</name>
<sequence>MPLLNVDLVQLASSVVPESARDSFDPMSVRARLATLSIVADKAGDTSVRDVALHALTVLDAPAYVGLSAVRCALQSSCSVLRVPADRTDFLVAVASSPGPQKEGYAEHARRPRGESGRWLLTVTARDVANAMANR</sequence>
<protein>
    <submittedName>
        <fullName evidence="1">Uncharacterized protein</fullName>
    </submittedName>
</protein>
<organism evidence="1 2">
    <name type="scientific">Burkholderia mayonis</name>
    <dbReference type="NCBI Taxonomy" id="1385591"/>
    <lineage>
        <taxon>Bacteria</taxon>
        <taxon>Pseudomonadati</taxon>
        <taxon>Pseudomonadota</taxon>
        <taxon>Betaproteobacteria</taxon>
        <taxon>Burkholderiales</taxon>
        <taxon>Burkholderiaceae</taxon>
        <taxon>Burkholderia</taxon>
        <taxon>pseudomallei group</taxon>
    </lineage>
</organism>
<evidence type="ECO:0000313" key="1">
    <source>
        <dbReference type="EMBL" id="AOJ10028.1"/>
    </source>
</evidence>
<gene>
    <name evidence="1" type="ORF">WS71_22535</name>
</gene>
<dbReference type="Proteomes" id="UP000067711">
    <property type="component" value="Chromosome 1"/>
</dbReference>
<dbReference type="EMBL" id="CP013389">
    <property type="protein sequence ID" value="AOJ10028.1"/>
    <property type="molecule type" value="Genomic_DNA"/>
</dbReference>
<accession>A0A1B4G2B2</accession>
<proteinExistence type="predicted"/>
<dbReference type="AlphaFoldDB" id="A0A1B4G2B2"/>
<evidence type="ECO:0000313" key="2">
    <source>
        <dbReference type="Proteomes" id="UP000067711"/>
    </source>
</evidence>